<evidence type="ECO:0000256" key="1">
    <source>
        <dbReference type="SAM" id="SignalP"/>
    </source>
</evidence>
<dbReference type="Proteomes" id="UP000292564">
    <property type="component" value="Unassembled WGS sequence"/>
</dbReference>
<feature type="chain" id="PRO_5038598055" evidence="1">
    <location>
        <begin position="30"/>
        <end position="333"/>
    </location>
</feature>
<feature type="signal peptide" evidence="1">
    <location>
        <begin position="1"/>
        <end position="29"/>
    </location>
</feature>
<dbReference type="PANTHER" id="PTHR43143">
    <property type="entry name" value="METALLOPHOSPHOESTERASE, CALCINEURIN SUPERFAMILY"/>
    <property type="match status" value="1"/>
</dbReference>
<dbReference type="EMBL" id="SHKY01000001">
    <property type="protein sequence ID" value="RZU49679.1"/>
    <property type="molecule type" value="Genomic_DNA"/>
</dbReference>
<keyword evidence="1" id="KW-0732">Signal</keyword>
<dbReference type="RefSeq" id="WP_130508713.1">
    <property type="nucleotide sequence ID" value="NZ_SHKY01000001.1"/>
</dbReference>
<dbReference type="Gene3D" id="3.60.21.10">
    <property type="match status" value="1"/>
</dbReference>
<sequence length="333" mass="37500">MTRVPRWRRALLIVVVLMAPLVPATSAAAGGYVDPTFTLVVIPDTQLAVQNKPELFNAQTEWIAQQRDALGIPFVIHLGDLVEWPARISDWERAAAAMHRLDGVVPYAVTVGNHDLDAWACTPEATCDPWPGIEHDRSTVMFNTYFPWSAFRRTPTYRASHPARTMDNSWFAFRAGGVRWLVLNLKFRPTDDELAWANRVIARHPDRQVIINTHEYQQGDARTATGERIWQALGRRHANVQFILSGHYTRVGRRVDAGDAGNPVYQIQADYQTYSLPRVNENSYLRTMAFDTRAGTVSVRTFSPYCAATGECPAHLIDGRNEFTLAGVPFPVR</sequence>
<name>A0A4Q7ZHV8_9ACTN</name>
<feature type="domain" description="Calcineurin-like phosphoesterase" evidence="2">
    <location>
        <begin position="38"/>
        <end position="247"/>
    </location>
</feature>
<dbReference type="SUPFAM" id="SSF56300">
    <property type="entry name" value="Metallo-dependent phosphatases"/>
    <property type="match status" value="1"/>
</dbReference>
<keyword evidence="4" id="KW-1185">Reference proteome</keyword>
<dbReference type="PANTHER" id="PTHR43143:SF5">
    <property type="entry name" value="SECRETED PROTEIN"/>
    <property type="match status" value="1"/>
</dbReference>
<comment type="caution">
    <text evidence="3">The sequence shown here is derived from an EMBL/GenBank/DDBJ whole genome shotgun (WGS) entry which is preliminary data.</text>
</comment>
<dbReference type="Pfam" id="PF00149">
    <property type="entry name" value="Metallophos"/>
    <property type="match status" value="1"/>
</dbReference>
<proteinExistence type="predicted"/>
<evidence type="ECO:0000259" key="2">
    <source>
        <dbReference type="Pfam" id="PF00149"/>
    </source>
</evidence>
<organism evidence="3 4">
    <name type="scientific">Krasilnikovia cinnamomea</name>
    <dbReference type="NCBI Taxonomy" id="349313"/>
    <lineage>
        <taxon>Bacteria</taxon>
        <taxon>Bacillati</taxon>
        <taxon>Actinomycetota</taxon>
        <taxon>Actinomycetes</taxon>
        <taxon>Micromonosporales</taxon>
        <taxon>Micromonosporaceae</taxon>
        <taxon>Krasilnikovia</taxon>
    </lineage>
</organism>
<dbReference type="InterPro" id="IPR051918">
    <property type="entry name" value="STPP_CPPED1"/>
</dbReference>
<accession>A0A4Q7ZHV8</accession>
<gene>
    <name evidence="3" type="ORF">EV385_1432</name>
</gene>
<evidence type="ECO:0000313" key="3">
    <source>
        <dbReference type="EMBL" id="RZU49679.1"/>
    </source>
</evidence>
<evidence type="ECO:0000313" key="4">
    <source>
        <dbReference type="Proteomes" id="UP000292564"/>
    </source>
</evidence>
<dbReference type="GO" id="GO:0016787">
    <property type="term" value="F:hydrolase activity"/>
    <property type="evidence" value="ECO:0007669"/>
    <property type="project" value="InterPro"/>
</dbReference>
<dbReference type="AlphaFoldDB" id="A0A4Q7ZHV8"/>
<dbReference type="InterPro" id="IPR029052">
    <property type="entry name" value="Metallo-depent_PP-like"/>
</dbReference>
<reference evidence="3 4" key="1">
    <citation type="submission" date="2019-02" db="EMBL/GenBank/DDBJ databases">
        <title>Sequencing the genomes of 1000 actinobacteria strains.</title>
        <authorList>
            <person name="Klenk H.-P."/>
        </authorList>
    </citation>
    <scope>NUCLEOTIDE SEQUENCE [LARGE SCALE GENOMIC DNA]</scope>
    <source>
        <strain evidence="3 4">DSM 45162</strain>
    </source>
</reference>
<protein>
    <submittedName>
        <fullName evidence="3">Calcineurin-like phosphoesterase family protein</fullName>
    </submittedName>
</protein>
<dbReference type="InterPro" id="IPR004843">
    <property type="entry name" value="Calcineurin-like_PHP"/>
</dbReference>
<dbReference type="OrthoDB" id="9772095at2"/>